<feature type="chain" id="PRO_5020882588" evidence="1">
    <location>
        <begin position="25"/>
        <end position="36"/>
    </location>
</feature>
<evidence type="ECO:0000256" key="1">
    <source>
        <dbReference type="SAM" id="SignalP"/>
    </source>
</evidence>
<dbReference type="EMBL" id="CM016553">
    <property type="protein sequence ID" value="TKW33327.1"/>
    <property type="molecule type" value="Genomic_DNA"/>
</dbReference>
<protein>
    <submittedName>
        <fullName evidence="2">Uncharacterized protein</fullName>
    </submittedName>
</protein>
<evidence type="ECO:0000313" key="2">
    <source>
        <dbReference type="EMBL" id="TKW33327.1"/>
    </source>
</evidence>
<gene>
    <name evidence="2" type="ORF">SEVIR_2G226850v2</name>
</gene>
<dbReference type="AlphaFoldDB" id="A0A4U6W729"/>
<name>A0A4U6W729_SETVI</name>
<keyword evidence="3" id="KW-1185">Reference proteome</keyword>
<proteinExistence type="predicted"/>
<dbReference type="Proteomes" id="UP000298652">
    <property type="component" value="Chromosome 2"/>
</dbReference>
<evidence type="ECO:0000313" key="3">
    <source>
        <dbReference type="Proteomes" id="UP000298652"/>
    </source>
</evidence>
<organism evidence="2 3">
    <name type="scientific">Setaria viridis</name>
    <name type="common">Green bristlegrass</name>
    <name type="synonym">Setaria italica subsp. viridis</name>
    <dbReference type="NCBI Taxonomy" id="4556"/>
    <lineage>
        <taxon>Eukaryota</taxon>
        <taxon>Viridiplantae</taxon>
        <taxon>Streptophyta</taxon>
        <taxon>Embryophyta</taxon>
        <taxon>Tracheophyta</taxon>
        <taxon>Spermatophyta</taxon>
        <taxon>Magnoliopsida</taxon>
        <taxon>Liliopsida</taxon>
        <taxon>Poales</taxon>
        <taxon>Poaceae</taxon>
        <taxon>PACMAD clade</taxon>
        <taxon>Panicoideae</taxon>
        <taxon>Panicodae</taxon>
        <taxon>Paniceae</taxon>
        <taxon>Cenchrinae</taxon>
        <taxon>Setaria</taxon>
    </lineage>
</organism>
<keyword evidence="1" id="KW-0732">Signal</keyword>
<sequence length="36" mass="3898">MISVLANSLLLIILLCLISFFSTGQVEDSEITSRAV</sequence>
<reference evidence="2" key="1">
    <citation type="submission" date="2019-03" db="EMBL/GenBank/DDBJ databases">
        <title>WGS assembly of Setaria viridis.</title>
        <authorList>
            <person name="Huang P."/>
            <person name="Jenkins J."/>
            <person name="Grimwood J."/>
            <person name="Barry K."/>
            <person name="Healey A."/>
            <person name="Mamidi S."/>
            <person name="Sreedasyam A."/>
            <person name="Shu S."/>
            <person name="Feldman M."/>
            <person name="Wu J."/>
            <person name="Yu Y."/>
            <person name="Chen C."/>
            <person name="Johnson J."/>
            <person name="Rokhsar D."/>
            <person name="Baxter I."/>
            <person name="Schmutz J."/>
            <person name="Brutnell T."/>
            <person name="Kellogg E."/>
        </authorList>
    </citation>
    <scope>NUCLEOTIDE SEQUENCE [LARGE SCALE GENOMIC DNA]</scope>
</reference>
<dbReference type="Gramene" id="TKW33327">
    <property type="protein sequence ID" value="TKW33327"/>
    <property type="gene ID" value="SEVIR_2G226850v2"/>
</dbReference>
<feature type="signal peptide" evidence="1">
    <location>
        <begin position="1"/>
        <end position="24"/>
    </location>
</feature>
<accession>A0A4U6W729</accession>